<evidence type="ECO:0000256" key="1">
    <source>
        <dbReference type="SAM" id="MobiDB-lite"/>
    </source>
</evidence>
<keyword evidence="4" id="KW-1185">Reference proteome</keyword>
<feature type="signal peptide" evidence="2">
    <location>
        <begin position="1"/>
        <end position="18"/>
    </location>
</feature>
<feature type="region of interest" description="Disordered" evidence="1">
    <location>
        <begin position="466"/>
        <end position="487"/>
    </location>
</feature>
<comment type="caution">
    <text evidence="3">The sequence shown here is derived from an EMBL/GenBank/DDBJ whole genome shotgun (WGS) entry which is preliminary data.</text>
</comment>
<gene>
    <name evidence="3" type="ORF">PXEA_LOCUS28419</name>
</gene>
<keyword evidence="2" id="KW-0732">Signal</keyword>
<evidence type="ECO:0000313" key="4">
    <source>
        <dbReference type="Proteomes" id="UP000784294"/>
    </source>
</evidence>
<dbReference type="Proteomes" id="UP000784294">
    <property type="component" value="Unassembled WGS sequence"/>
</dbReference>
<name>A0A448XEW1_9PLAT</name>
<feature type="compositionally biased region" description="Polar residues" evidence="1">
    <location>
        <begin position="318"/>
        <end position="342"/>
    </location>
</feature>
<proteinExistence type="predicted"/>
<dbReference type="EMBL" id="CAAALY010248804">
    <property type="protein sequence ID" value="VEL34979.1"/>
    <property type="molecule type" value="Genomic_DNA"/>
</dbReference>
<feature type="region of interest" description="Disordered" evidence="1">
    <location>
        <begin position="40"/>
        <end position="71"/>
    </location>
</feature>
<protein>
    <submittedName>
        <fullName evidence="3">Uncharacterized protein</fullName>
    </submittedName>
</protein>
<dbReference type="AlphaFoldDB" id="A0A448XEW1"/>
<feature type="chain" id="PRO_5019285578" evidence="2">
    <location>
        <begin position="19"/>
        <end position="573"/>
    </location>
</feature>
<organism evidence="3 4">
    <name type="scientific">Protopolystoma xenopodis</name>
    <dbReference type="NCBI Taxonomy" id="117903"/>
    <lineage>
        <taxon>Eukaryota</taxon>
        <taxon>Metazoa</taxon>
        <taxon>Spiralia</taxon>
        <taxon>Lophotrochozoa</taxon>
        <taxon>Platyhelminthes</taxon>
        <taxon>Monogenea</taxon>
        <taxon>Polyopisthocotylea</taxon>
        <taxon>Polystomatidea</taxon>
        <taxon>Polystomatidae</taxon>
        <taxon>Protopolystoma</taxon>
    </lineage>
</organism>
<reference evidence="3" key="1">
    <citation type="submission" date="2018-11" db="EMBL/GenBank/DDBJ databases">
        <authorList>
            <consortium name="Pathogen Informatics"/>
        </authorList>
    </citation>
    <scope>NUCLEOTIDE SEQUENCE</scope>
</reference>
<evidence type="ECO:0000256" key="2">
    <source>
        <dbReference type="SAM" id="SignalP"/>
    </source>
</evidence>
<sequence>MRLKLQFALFLMVYRAESNRQIVMRSLFCMDEEVSTARKLRRNRGQTGLDPDVEASETSGGLTNNNVNTRNTPTTLSNLTHISHNHNTSGSKPNYMPKGLVNSLYLHPYQQQQLRMGDSVGGLGVGFGVGGGLTFGLQRFAKLTEKSSPTQAGTPLTQPSIGGYPLPSQQSMLELATLSNKLMVDPDKLGMSTSMGIDPDTGAAICYSSHGDDSSATGLLDASQVRYLPDGRANQRNSGSGLSLATSGGCGGGNTGNGGMSGSGLCLKSWQASGLLPGFSTTTEQRIQQTAVILNYLLQQQQQQQQQQQLQQHHQKQENPTSGYLSATACSSPQHSSQTPYQMSLQRNVPSLPSAPPSLQNQLPLQPLIMDPMEYKTYLLNHQAAQLSHLQTAMGQLRIHDPSKEEKLQHREHHLQHSDQHLATSHMNNPIGPTVTTVPVPHPCDGVDIEPGHMVATYPRQLVRTNSNLSSSPCTGSPASATFSTRHLPSNPRIWPIQQTSLMMEAVPSGGRRLEPQQLVYQLQETDDLALPSGKTVTRAQVTVACTSLHYSKEHDLLSQIKKAINIYKISIY</sequence>
<accession>A0A448XEW1</accession>
<feature type="region of interest" description="Disordered" evidence="1">
    <location>
        <begin position="309"/>
        <end position="342"/>
    </location>
</feature>
<evidence type="ECO:0000313" key="3">
    <source>
        <dbReference type="EMBL" id="VEL34979.1"/>
    </source>
</evidence>